<dbReference type="CDD" id="cd21456">
    <property type="entry name" value="DLC-like_SpDlc1-like"/>
    <property type="match status" value="1"/>
</dbReference>
<dbReference type="Gene3D" id="3.30.1140.40">
    <property type="entry name" value="Tctex-1"/>
    <property type="match status" value="1"/>
</dbReference>
<sequence>MSTLLRKVKSTIGAATWNPEPTESRWDETANRPTTRNRFHRAQHRAPERTPHTSIVTVNQSTHPEHPLNEFRRRLARKASTFSLRAKRWKADYQARDQEVVKQEEKEDEETFAACRETIVGTTDEKVNTTTVPKCPTTVDRDTQPTDFATTVKSATDTNSAEEYPFAVAYPKYSLSRDPVLQHIREQQQKYLCKEEAGGKICVKMASEQAAPPVPYTRLKEITENACEAALSEVASYSHSDTESWNTTIINSILGALVDETGKHASGGAPTQPQFKYVVNSTIIQHASSSSDDTKKAKGRRGMHAASGAYWNNEKDGMWSYKYPGAESKGLDVVIGIIWIWVG</sequence>
<reference evidence="2 3" key="1">
    <citation type="submission" date="2015-01" db="EMBL/GenBank/DDBJ databases">
        <title>The Genome Sequence of Exophiala sideris CBS121828.</title>
        <authorList>
            <consortium name="The Broad Institute Genomics Platform"/>
            <person name="Cuomo C."/>
            <person name="de Hoog S."/>
            <person name="Gorbushina A."/>
            <person name="Stielow B."/>
            <person name="Teixiera M."/>
            <person name="Abouelleil A."/>
            <person name="Chapman S.B."/>
            <person name="Priest M."/>
            <person name="Young S.K."/>
            <person name="Wortman J."/>
            <person name="Nusbaum C."/>
            <person name="Birren B."/>
        </authorList>
    </citation>
    <scope>NUCLEOTIDE SEQUENCE [LARGE SCALE GENOMIC DNA]</scope>
    <source>
        <strain evidence="2 3">CBS 121828</strain>
    </source>
</reference>
<evidence type="ECO:0008006" key="4">
    <source>
        <dbReference type="Google" id="ProtNLM"/>
    </source>
</evidence>
<protein>
    <recommendedName>
        <fullName evidence="4">Topoisomerase I damage affected protein 2</fullName>
    </recommendedName>
</protein>
<dbReference type="GO" id="GO:0045505">
    <property type="term" value="F:dynein intermediate chain binding"/>
    <property type="evidence" value="ECO:0007669"/>
    <property type="project" value="TreeGrafter"/>
</dbReference>
<dbReference type="InterPro" id="IPR005334">
    <property type="entry name" value="Tctex-1-like"/>
</dbReference>
<feature type="compositionally biased region" description="Basic residues" evidence="1">
    <location>
        <begin position="35"/>
        <end position="44"/>
    </location>
</feature>
<dbReference type="OrthoDB" id="10059120at2759"/>
<dbReference type="GO" id="GO:0005868">
    <property type="term" value="C:cytoplasmic dynein complex"/>
    <property type="evidence" value="ECO:0007669"/>
    <property type="project" value="TreeGrafter"/>
</dbReference>
<dbReference type="HOGENOM" id="CLU_049911_0_0_1"/>
<name>A0A0D1Y7A9_9EURO</name>
<dbReference type="GO" id="GO:0007018">
    <property type="term" value="P:microtubule-based movement"/>
    <property type="evidence" value="ECO:0007669"/>
    <property type="project" value="TreeGrafter"/>
</dbReference>
<dbReference type="AlphaFoldDB" id="A0A0D1Y7A9"/>
<evidence type="ECO:0000313" key="2">
    <source>
        <dbReference type="EMBL" id="KIV78762.1"/>
    </source>
</evidence>
<dbReference type="Pfam" id="PF03645">
    <property type="entry name" value="Tctex-1"/>
    <property type="match status" value="1"/>
</dbReference>
<dbReference type="InterPro" id="IPR038586">
    <property type="entry name" value="Tctex-1-like_sf"/>
</dbReference>
<dbReference type="EMBL" id="KN846953">
    <property type="protein sequence ID" value="KIV78762.1"/>
    <property type="molecule type" value="Genomic_DNA"/>
</dbReference>
<dbReference type="STRING" id="1016849.A0A0D1Y7A9"/>
<dbReference type="GO" id="GO:0005737">
    <property type="term" value="C:cytoplasm"/>
    <property type="evidence" value="ECO:0007669"/>
    <property type="project" value="TreeGrafter"/>
</dbReference>
<dbReference type="Proteomes" id="UP000053599">
    <property type="component" value="Unassembled WGS sequence"/>
</dbReference>
<gene>
    <name evidence="2" type="ORF">PV11_06374</name>
</gene>
<dbReference type="PANTHER" id="PTHR21255">
    <property type="entry name" value="T-COMPLEX-ASSOCIATED-TESTIS-EXPRESSED 1/ DYNEIN LIGHT CHAIN"/>
    <property type="match status" value="1"/>
</dbReference>
<dbReference type="PANTHER" id="PTHR21255:SF4">
    <property type="entry name" value="DYNEIN LIGHT CHAIN TCTEX-TYPE"/>
    <property type="match status" value="1"/>
</dbReference>
<feature type="region of interest" description="Disordered" evidence="1">
    <location>
        <begin position="15"/>
        <end position="49"/>
    </location>
</feature>
<evidence type="ECO:0000256" key="1">
    <source>
        <dbReference type="SAM" id="MobiDB-lite"/>
    </source>
</evidence>
<organism evidence="2 3">
    <name type="scientific">Exophiala sideris</name>
    <dbReference type="NCBI Taxonomy" id="1016849"/>
    <lineage>
        <taxon>Eukaryota</taxon>
        <taxon>Fungi</taxon>
        <taxon>Dikarya</taxon>
        <taxon>Ascomycota</taxon>
        <taxon>Pezizomycotina</taxon>
        <taxon>Eurotiomycetes</taxon>
        <taxon>Chaetothyriomycetidae</taxon>
        <taxon>Chaetothyriales</taxon>
        <taxon>Herpotrichiellaceae</taxon>
        <taxon>Exophiala</taxon>
    </lineage>
</organism>
<accession>A0A0D1Y7A9</accession>
<evidence type="ECO:0000313" key="3">
    <source>
        <dbReference type="Proteomes" id="UP000053599"/>
    </source>
</evidence>
<proteinExistence type="predicted"/>